<dbReference type="EMBL" id="MG432482">
    <property type="protein sequence ID" value="AWQ63596.1"/>
    <property type="molecule type" value="Genomic_DNA"/>
</dbReference>
<reference evidence="1 11" key="6">
    <citation type="journal article" date="2002" name="Virology">
        <title>Chimeric polypeptide of thymidine kinase and thymidylate kinase of shrimp white spot syndrome virus: thymidine kinase activity of the recombinant protein expressed in a baculovirus/insect cell system.</title>
        <authorList>
            <person name="Tzeng H.F."/>
            <person name="Chang Z.F."/>
            <person name="Peng S.E."/>
            <person name="Wang C.H."/>
            <person name="Lin J.Y."/>
            <person name="Kou G.H."/>
            <person name="Lo C.F."/>
        </authorList>
    </citation>
    <scope>NUCLEOTIDE SEQUENCE [LARGE SCALE GENOMIC DNA]</scope>
    <source>
        <strain evidence="1">Taiwan</strain>
    </source>
</reference>
<reference evidence="3" key="12">
    <citation type="journal article" name="FEMS Microbiol. Lett.">
        <title>Molecular variability and genetic structure of white spot syndrome virus strains from northwest Mexico based on the analysis of genomes.</title>
        <authorList>
            <person name="Parrilla-Taylor D.P."/>
            <person name="Vibanco-Perez N."/>
            <person name="Duran-Avelar M.J."/>
            <person name="Gomez-Gil B."/>
            <person name="Llera-Herrera R."/>
            <person name="Vazquez-Juarez R."/>
        </authorList>
    </citation>
    <scope>NUCLEOTIDE SEQUENCE</scope>
    <source>
        <strain evidence="2">AC1</strain>
        <strain evidence="3">ACF2</strain>
        <strain evidence="4">ACF4</strain>
        <strain evidence="5">DVI</strain>
        <strain evidence="6">GVE05</strain>
        <strain evidence="7">JP</strain>
        <strain evidence="9">LC1</strain>
        <strain evidence="8">LC10</strain>
        <strain evidence="10">LG</strain>
    </source>
</reference>
<organismHost>
    <name type="scientific">Crustacea</name>
    <name type="common">crustaceans</name>
    <dbReference type="NCBI Taxonomy" id="6657"/>
</organismHost>
<dbReference type="EMBL" id="MG432480">
    <property type="protein sequence ID" value="AWQ62749.1"/>
    <property type="molecule type" value="Genomic_DNA"/>
</dbReference>
<gene>
    <name evidence="3" type="primary">10</name>
</gene>
<evidence type="ECO:0000313" key="10">
    <source>
        <dbReference type="EMBL" id="AWQ63596.1"/>
    </source>
</evidence>
<evidence type="ECO:0000313" key="6">
    <source>
        <dbReference type="EMBL" id="AWQ61936.1"/>
    </source>
</evidence>
<dbReference type="RefSeq" id="YP_009220480.1">
    <property type="nucleotide sequence ID" value="NC_003225.3"/>
</dbReference>
<reference evidence="3" key="11">
    <citation type="submission" date="2017-11" db="EMBL/GenBank/DDBJ databases">
        <authorList>
            <person name="Parrilla Taylor D.P."/>
            <person name="Vibanco-Perez N."/>
            <person name="Duran-Avelar Md.J."/>
            <person name="Gomez-Gil B."/>
            <person name="Llera-Herrera R."/>
            <person name="Vazquez-Juarez R."/>
        </authorList>
    </citation>
    <scope>NUCLEOTIDE SEQUENCE</scope>
    <source>
        <strain evidence="2">AC1</strain>
        <strain evidence="3">ACF2</strain>
        <strain evidence="4">ACF4</strain>
        <strain evidence="5">DVI</strain>
        <strain evidence="6">GVE05</strain>
        <strain evidence="7">JP</strain>
        <strain evidence="9">LC1</strain>
        <strain evidence="8">LC10</strain>
        <strain evidence="10">LG</strain>
    </source>
</reference>
<accession>A0A2U9GAJ6</accession>
<name>A0A2U9GAJ6_WSSV</name>
<evidence type="ECO:0000313" key="1">
    <source>
        <dbReference type="EMBL" id="AAL88934.1"/>
    </source>
</evidence>
<evidence type="ECO:0000313" key="4">
    <source>
        <dbReference type="EMBL" id="AWQ61071.1"/>
    </source>
</evidence>
<evidence type="ECO:0000313" key="2">
    <source>
        <dbReference type="EMBL" id="AWQ60201.1"/>
    </source>
</evidence>
<evidence type="ECO:0000313" key="3">
    <source>
        <dbReference type="EMBL" id="AWQ60620.1"/>
    </source>
</evidence>
<dbReference type="EMBL" id="MG432478">
    <property type="protein sequence ID" value="AWQ61936.1"/>
    <property type="molecule type" value="Genomic_DNA"/>
</dbReference>
<dbReference type="EMBL" id="MG432474">
    <property type="protein sequence ID" value="AWQ60201.1"/>
    <property type="molecule type" value="Genomic_DNA"/>
</dbReference>
<dbReference type="EMBL" id="MG432479">
    <property type="protein sequence ID" value="AWQ62312.1"/>
    <property type="molecule type" value="Genomic_DNA"/>
</dbReference>
<evidence type="ECO:0000313" key="11">
    <source>
        <dbReference type="Proteomes" id="UP000281246"/>
    </source>
</evidence>
<dbReference type="EMBL" id="MG432475">
    <property type="protein sequence ID" value="AWQ60620.1"/>
    <property type="molecule type" value="Genomic_DNA"/>
</dbReference>
<reference evidence="1 11" key="5">
    <citation type="journal article" date="2002" name="Virology">
        <title>Identification of a nucleocapsid protein (VP35) gene of shrimp white spot syndrome virus and characterization of the motif important for targeting VP35 to the nuclei of transfected insect cells.</title>
        <authorList>
            <person name="Chen L.L."/>
            <person name="Leu J.H."/>
            <person name="Huang C.J."/>
            <person name="Chou C.M."/>
            <person name="Chen S.M."/>
            <person name="Wang C.H."/>
            <person name="Lo C.F."/>
            <person name="Kou G.H."/>
        </authorList>
    </citation>
    <scope>NUCLEOTIDE SEQUENCE [LARGE SCALE GENOMIC DNA]</scope>
    <source>
        <strain evidence="1">Taiwan</strain>
    </source>
</reference>
<proteinExistence type="predicted"/>
<reference evidence="1 11" key="10">
    <citation type="journal article" date="2005" name="J. Virol.">
        <title>The unique stacked rings in the nucleocapsid of the white spot syndrome virus virion are formed by the major structural protein VP664, the largest viral structural protein ever found.</title>
        <authorList>
            <person name="Leu J.H."/>
            <person name="Tsai J.M."/>
            <person name="Wang H.C."/>
            <person name="Wang A.H."/>
            <person name="Wang C.H."/>
            <person name="Kou G.H."/>
            <person name="Lo C.F."/>
        </authorList>
    </citation>
    <scope>NUCLEOTIDE SEQUENCE [LARGE SCALE GENOMIC DNA]</scope>
    <source>
        <strain evidence="1">Taiwan</strain>
    </source>
</reference>
<reference evidence="11" key="1">
    <citation type="journal article" date="2000" name="Virology">
        <title>Transcriptional analysis of the ribonucleotide reductase genes of shrimp white spot syndrome virus.</title>
        <authorList>
            <person name="Tsai M.F."/>
            <person name="Lo C.F."/>
            <person name="van Hulten M.C."/>
            <person name="Tzeng H.F."/>
            <person name="Chou C.M."/>
            <person name="Huang C.J."/>
            <person name="Wang C.H."/>
            <person name="Lin J.Y."/>
            <person name="Vlak J.M."/>
            <person name="Kou G.H."/>
        </authorList>
    </citation>
    <scope>NUCLEOTIDE SEQUENCE [LARGE SCALE GENOMIC DNA]</scope>
</reference>
<reference evidence="11" key="3">
    <citation type="journal article" date="2001" name="Virology">
        <title>Cloning, characterization, and phylogenetic analysis of a shrimp white spot syndrome virus gene that encodes a protein kinase.</title>
        <authorList>
            <person name="Liu W.J."/>
            <person name="Yu H.T."/>
            <person name="Peng S.E."/>
            <person name="Chang Y.S."/>
            <person name="Pien H.W."/>
            <person name="Lin C.J."/>
            <person name="Huang C.J."/>
            <person name="Tsai M.F."/>
            <person name="Huang C.J."/>
            <person name="Wang C.H."/>
            <person name="Lin J.Y."/>
            <person name="Lo C.F."/>
            <person name="Kou G.H."/>
        </authorList>
    </citation>
    <scope>NUCLEOTIDE SEQUENCE [LARGE SCALE GENOMIC DNA]</scope>
</reference>
<dbReference type="EMBL" id="MG432476">
    <property type="protein sequence ID" value="AWQ61071.1"/>
    <property type="molecule type" value="Genomic_DNA"/>
</dbReference>
<evidence type="ECO:0000313" key="7">
    <source>
        <dbReference type="EMBL" id="AWQ62312.1"/>
    </source>
</evidence>
<dbReference type="EMBL" id="MG432477">
    <property type="protein sequence ID" value="AWQ61467.1"/>
    <property type="molecule type" value="Genomic_DNA"/>
</dbReference>
<reference evidence="1 11" key="8">
    <citation type="journal article" date="2002" name="Virology">
        <title>Ribonucleotide reductase of shrimp white spot syndrome virus (WSSV): expression and enzymatic activity in a baculovirus/insect cell system and WSSV-infected shrimp.</title>
        <authorList>
            <person name="Lin S.T."/>
            <person name="Chang Y.S."/>
            <person name="Wang H.C."/>
            <person name="Tzeng H.F."/>
            <person name="Chang Z.F."/>
            <person name="Lin J.Y."/>
            <person name="Wang C.H."/>
            <person name="Lo C.F."/>
            <person name="Kou G.H."/>
        </authorList>
    </citation>
    <scope>NUCLEOTIDE SEQUENCE [LARGE SCALE GENOMIC DNA]</scope>
    <source>
        <strain evidence="1">Taiwan</strain>
    </source>
</reference>
<sequence length="97" mass="11117">MDILEDIYKSAITLVLQSPEFVNDVKQEASQVVEGLIPSIREAVFRRLLEEERKKHEDEVGDVEDKRQAVIDKANTMITTMAAEYLESVDILEEFGF</sequence>
<protein>
    <submittedName>
        <fullName evidence="1">WSSV066</fullName>
    </submittedName>
    <submittedName>
        <fullName evidence="3">Wsv010</fullName>
    </submittedName>
</protein>
<dbReference type="EMBL" id="MG432481">
    <property type="protein sequence ID" value="AWQ63163.1"/>
    <property type="molecule type" value="Genomic_DNA"/>
</dbReference>
<evidence type="ECO:0000313" key="8">
    <source>
        <dbReference type="EMBL" id="AWQ62749.1"/>
    </source>
</evidence>
<evidence type="ECO:0000313" key="5">
    <source>
        <dbReference type="EMBL" id="AWQ61467.1"/>
    </source>
</evidence>
<reference evidence="1 11" key="2">
    <citation type="journal article" date="2000" name="Virology">
        <title>Identification and characterization of a shrimp white spot syndrome virus (WSSV) gene that encodes a novel chimeric polypeptide of cellular-type thymidine kinase and thymidylate kinase.</title>
        <authorList>
            <person name="Tsai M.F."/>
            <person name="Yu H.T."/>
            <person name="Tzeng H.F."/>
            <person name="Leu J.H."/>
            <person name="Chou C.M."/>
            <person name="Huang C.J."/>
            <person name="Wang C.H."/>
            <person name="Lin J.Y."/>
            <person name="Kou G.H."/>
            <person name="Lo C.F."/>
        </authorList>
    </citation>
    <scope>NUCLEOTIDE SEQUENCE [LARGE SCALE GENOMIC DNA]</scope>
    <source>
        <strain evidence="1">Taiwan</strain>
    </source>
</reference>
<dbReference type="KEGG" id="vg:26680440"/>
<reference evidence="1 11" key="9">
    <citation type="journal article" date="2004" name="J. Virol.">
        <title>Genomic and proteomic analysis of thirty-nine structural proteins of shrimp white spot syndrome virus.</title>
        <authorList>
            <person name="Tsai J.M."/>
            <person name="Wang H.C."/>
            <person name="Leu J.H."/>
            <person name="Hsiao H.H."/>
            <person name="Wang A.H."/>
            <person name="Kou G.H."/>
            <person name="Lo C.F."/>
        </authorList>
    </citation>
    <scope>NUCLEOTIDE SEQUENCE [LARGE SCALE GENOMIC DNA]</scope>
    <source>
        <strain evidence="1">Taiwan</strain>
    </source>
</reference>
<evidence type="ECO:0000313" key="9">
    <source>
        <dbReference type="EMBL" id="AWQ63163.1"/>
    </source>
</evidence>
<organism evidence="3">
    <name type="scientific">White spot syndrome virus</name>
    <name type="common">WSSV</name>
    <name type="synonym">White spot bacilliform virus</name>
    <dbReference type="NCBI Taxonomy" id="92652"/>
    <lineage>
        <taxon>Viruses</taxon>
        <taxon>Viruses incertae sedis</taxon>
        <taxon>Naldaviricetes</taxon>
        <taxon>Nimaviridae</taxon>
        <taxon>Whispovirus</taxon>
        <taxon>White spot syndrome virus</taxon>
    </lineage>
</organism>
<dbReference type="Proteomes" id="UP000281246">
    <property type="component" value="Segment"/>
</dbReference>
<reference evidence="1 11" key="7">
    <citation type="journal article" date="2002" name="Virology">
        <title>Transcriptional analysis of the DNA polymerase gene of shrimp white spot syndrome virus.</title>
        <authorList>
            <person name="Chen L.L."/>
            <person name="Wang H.C."/>
            <person name="Huang C.J."/>
            <person name="Peng S.E."/>
            <person name="Chen Y.G."/>
            <person name="Lin S.J."/>
            <person name="Chen W.Y."/>
            <person name="Dai C.F."/>
            <person name="Yu H.T."/>
            <person name="Wang C.H."/>
            <person name="Lo C.F."/>
            <person name="Kou G.H."/>
        </authorList>
    </citation>
    <scope>NUCLEOTIDE SEQUENCE [LARGE SCALE GENOMIC DNA]</scope>
    <source>
        <strain evidence="1">Taiwan</strain>
    </source>
</reference>
<dbReference type="EMBL" id="AF440570">
    <property type="protein sequence ID" value="AAL88934.1"/>
    <property type="molecule type" value="Genomic_DNA"/>
</dbReference>
<reference evidence="1" key="4">
    <citation type="submission" date="2001-10" db="EMBL/GenBank/DDBJ databases">
        <authorList>
            <person name="Lo C.-F."/>
            <person name="Kou G.-H."/>
        </authorList>
    </citation>
    <scope>NUCLEOTIDE SEQUENCE</scope>
    <source>
        <strain evidence="1">Taiwan</strain>
    </source>
</reference>